<evidence type="ECO:0000313" key="1">
    <source>
        <dbReference type="EMBL" id="MCX7537380.1"/>
    </source>
</evidence>
<gene>
    <name evidence="1" type="ORF">OS123_02305</name>
</gene>
<accession>A0A9Q4CBK4</accession>
<protein>
    <submittedName>
        <fullName evidence="1">Uncharacterized protein</fullName>
    </submittedName>
</protein>
<comment type="caution">
    <text evidence="1">The sequence shown here is derived from an EMBL/GenBank/DDBJ whole genome shotgun (WGS) entry which is preliminary data.</text>
</comment>
<dbReference type="Proteomes" id="UP001070238">
    <property type="component" value="Unassembled WGS sequence"/>
</dbReference>
<organism evidence="1 2">
    <name type="scientific">Corynebacterium antarcticum</name>
    <dbReference type="NCBI Taxonomy" id="2800405"/>
    <lineage>
        <taxon>Bacteria</taxon>
        <taxon>Bacillati</taxon>
        <taxon>Actinomycetota</taxon>
        <taxon>Actinomycetes</taxon>
        <taxon>Mycobacteriales</taxon>
        <taxon>Corynebacteriaceae</taxon>
        <taxon>Corynebacterium</taxon>
    </lineage>
</organism>
<reference evidence="1" key="1">
    <citation type="submission" date="2022-11" db="EMBL/GenBank/DDBJ databases">
        <title>Corynebacterium sp. isolated from Penguins.</title>
        <authorList>
            <person name="Sedlar K."/>
            <person name="Svec P."/>
        </authorList>
    </citation>
    <scope>NUCLEOTIDE SEQUENCE</scope>
    <source>
        <strain evidence="1">P5875</strain>
    </source>
</reference>
<dbReference type="EMBL" id="JAPMKX010000001">
    <property type="protein sequence ID" value="MCX7537380.1"/>
    <property type="molecule type" value="Genomic_DNA"/>
</dbReference>
<proteinExistence type="predicted"/>
<dbReference type="AlphaFoldDB" id="A0A9Q4CBK4"/>
<evidence type="ECO:0000313" key="2">
    <source>
        <dbReference type="Proteomes" id="UP001070238"/>
    </source>
</evidence>
<sequence length="200" mass="21356">MSATTGPHRASCRVSPRLPWCLRLLPVPVSRFHPTGPVGIALSTGFAAGLCSGDRFLTEEDLRRSGVPAATAWDAAAAGALDSARTGDGFRVYIRNRTVPRYPDDVLQVAVPGSAATDWLAHPDTFTTIDAHLSTILGRRPVWFAPRVGELYAGTRADDGLLAWVENRFRGAGLDAICPDPVRWVGGFPVADTAPGPVDR</sequence>
<dbReference type="RefSeq" id="WP_267164611.1">
    <property type="nucleotide sequence ID" value="NZ_JAPMKW010000001.1"/>
</dbReference>
<name>A0A9Q4CBK4_9CORY</name>